<name>A0ABW2C7N7_9PSEU</name>
<dbReference type="GO" id="GO:0005524">
    <property type="term" value="F:ATP binding"/>
    <property type="evidence" value="ECO:0007669"/>
    <property type="project" value="UniProtKB-KW"/>
</dbReference>
<dbReference type="SUPFAM" id="SSF52540">
    <property type="entry name" value="P-loop containing nucleoside triphosphate hydrolases"/>
    <property type="match status" value="1"/>
</dbReference>
<evidence type="ECO:0000313" key="5">
    <source>
        <dbReference type="EMBL" id="MFC6870528.1"/>
    </source>
</evidence>
<gene>
    <name evidence="5" type="ORF">ACFQGD_25675</name>
</gene>
<comment type="caution">
    <text evidence="5">The sequence shown here is derived from an EMBL/GenBank/DDBJ whole genome shotgun (WGS) entry which is preliminary data.</text>
</comment>
<keyword evidence="6" id="KW-1185">Reference proteome</keyword>
<evidence type="ECO:0000256" key="2">
    <source>
        <dbReference type="ARBA" id="ARBA00022741"/>
    </source>
</evidence>
<dbReference type="EMBL" id="JBHSXX010000001">
    <property type="protein sequence ID" value="MFC6870528.1"/>
    <property type="molecule type" value="Genomic_DNA"/>
</dbReference>
<dbReference type="SMART" id="SM00382">
    <property type="entry name" value="AAA"/>
    <property type="match status" value="1"/>
</dbReference>
<proteinExistence type="predicted"/>
<keyword evidence="3 5" id="KW-0067">ATP-binding</keyword>
<dbReference type="InterPro" id="IPR027417">
    <property type="entry name" value="P-loop_NTPase"/>
</dbReference>
<sequence length="251" mass="27411">MNQVQENRRTHAQGDPTVRVEALTVQFGDFAALQDLTLSAYPGEVVGVIGPNGAGKSTLVNAMTGMTPPAAGRIEMDGNQLLRQGPASRARRGMIRTFQTAQVFDSLSVERNLMLGRRRPGRRQAANGRSSEREVPVSLRHLLGRRGEQIGGGQRKMTELHRALAAEPRLLLLDEPVAGVPVADRKVVRQLLRQHVDQVGTTVLLIEHDMEFISGICDWLYVMAAGAVISQGPWDFVSNDPVVLEAYLGGF</sequence>
<evidence type="ECO:0000259" key="4">
    <source>
        <dbReference type="PROSITE" id="PS50893"/>
    </source>
</evidence>
<organism evidence="5 6">
    <name type="scientific">Haloechinothrix salitolerans</name>
    <dbReference type="NCBI Taxonomy" id="926830"/>
    <lineage>
        <taxon>Bacteria</taxon>
        <taxon>Bacillati</taxon>
        <taxon>Actinomycetota</taxon>
        <taxon>Actinomycetes</taxon>
        <taxon>Pseudonocardiales</taxon>
        <taxon>Pseudonocardiaceae</taxon>
        <taxon>Haloechinothrix</taxon>
    </lineage>
</organism>
<dbReference type="InterPro" id="IPR003593">
    <property type="entry name" value="AAA+_ATPase"/>
</dbReference>
<dbReference type="Pfam" id="PF00005">
    <property type="entry name" value="ABC_tran"/>
    <property type="match status" value="1"/>
</dbReference>
<dbReference type="RefSeq" id="WP_345402445.1">
    <property type="nucleotide sequence ID" value="NZ_BAABLA010000110.1"/>
</dbReference>
<dbReference type="PANTHER" id="PTHR45772">
    <property type="entry name" value="CONSERVED COMPONENT OF ABC TRANSPORTER FOR NATURAL AMINO ACIDS-RELATED"/>
    <property type="match status" value="1"/>
</dbReference>
<dbReference type="PANTHER" id="PTHR45772:SF1">
    <property type="entry name" value="ABC TRANSPORTER ATP-BINDING PROTEIN"/>
    <property type="match status" value="1"/>
</dbReference>
<protein>
    <submittedName>
        <fullName evidence="5">ABC transporter ATP-binding protein</fullName>
    </submittedName>
</protein>
<dbReference type="Gene3D" id="3.40.50.300">
    <property type="entry name" value="P-loop containing nucleotide triphosphate hydrolases"/>
    <property type="match status" value="1"/>
</dbReference>
<dbReference type="PROSITE" id="PS50893">
    <property type="entry name" value="ABC_TRANSPORTER_2"/>
    <property type="match status" value="1"/>
</dbReference>
<accession>A0ABW2C7N7</accession>
<feature type="domain" description="ABC transporter" evidence="4">
    <location>
        <begin position="18"/>
        <end position="250"/>
    </location>
</feature>
<dbReference type="InterPro" id="IPR051120">
    <property type="entry name" value="ABC_AA/LPS_Transport"/>
</dbReference>
<keyword evidence="2" id="KW-0547">Nucleotide-binding</keyword>
<keyword evidence="1" id="KW-0813">Transport</keyword>
<evidence type="ECO:0000313" key="6">
    <source>
        <dbReference type="Proteomes" id="UP001596337"/>
    </source>
</evidence>
<dbReference type="Proteomes" id="UP001596337">
    <property type="component" value="Unassembled WGS sequence"/>
</dbReference>
<reference evidence="6" key="1">
    <citation type="journal article" date="2019" name="Int. J. Syst. Evol. Microbiol.">
        <title>The Global Catalogue of Microorganisms (GCM) 10K type strain sequencing project: providing services to taxonomists for standard genome sequencing and annotation.</title>
        <authorList>
            <consortium name="The Broad Institute Genomics Platform"/>
            <consortium name="The Broad Institute Genome Sequencing Center for Infectious Disease"/>
            <person name="Wu L."/>
            <person name="Ma J."/>
        </authorList>
    </citation>
    <scope>NUCLEOTIDE SEQUENCE [LARGE SCALE GENOMIC DNA]</scope>
    <source>
        <strain evidence="6">KCTC 32255</strain>
    </source>
</reference>
<evidence type="ECO:0000256" key="3">
    <source>
        <dbReference type="ARBA" id="ARBA00022840"/>
    </source>
</evidence>
<dbReference type="InterPro" id="IPR003439">
    <property type="entry name" value="ABC_transporter-like_ATP-bd"/>
</dbReference>
<evidence type="ECO:0000256" key="1">
    <source>
        <dbReference type="ARBA" id="ARBA00022448"/>
    </source>
</evidence>